<organism evidence="2 3">
    <name type="scientific">Aquipuribacter hungaricus</name>
    <dbReference type="NCBI Taxonomy" id="545624"/>
    <lineage>
        <taxon>Bacteria</taxon>
        <taxon>Bacillati</taxon>
        <taxon>Actinomycetota</taxon>
        <taxon>Actinomycetes</taxon>
        <taxon>Micrococcales</taxon>
        <taxon>Intrasporangiaceae</taxon>
        <taxon>Aquipuribacter</taxon>
    </lineage>
</organism>
<keyword evidence="2" id="KW-0378">Hydrolase</keyword>
<dbReference type="SUPFAM" id="SSF53474">
    <property type="entry name" value="alpha/beta-Hydrolases"/>
    <property type="match status" value="1"/>
</dbReference>
<accession>A0ABV7WF86</accession>
<dbReference type="InterPro" id="IPR029058">
    <property type="entry name" value="AB_hydrolase_fold"/>
</dbReference>
<dbReference type="RefSeq" id="WP_340289890.1">
    <property type="nucleotide sequence ID" value="NZ_JBBEOI010000012.1"/>
</dbReference>
<dbReference type="InterPro" id="IPR000073">
    <property type="entry name" value="AB_hydrolase_1"/>
</dbReference>
<evidence type="ECO:0000313" key="3">
    <source>
        <dbReference type="Proteomes" id="UP001595685"/>
    </source>
</evidence>
<comment type="caution">
    <text evidence="2">The sequence shown here is derived from an EMBL/GenBank/DDBJ whole genome shotgun (WGS) entry which is preliminary data.</text>
</comment>
<dbReference type="PANTHER" id="PTHR43433">
    <property type="entry name" value="HYDROLASE, ALPHA/BETA FOLD FAMILY PROTEIN"/>
    <property type="match status" value="1"/>
</dbReference>
<feature type="domain" description="AB hydrolase-1" evidence="1">
    <location>
        <begin position="61"/>
        <end position="161"/>
    </location>
</feature>
<keyword evidence="3" id="KW-1185">Reference proteome</keyword>
<reference evidence="3" key="1">
    <citation type="journal article" date="2019" name="Int. J. Syst. Evol. Microbiol.">
        <title>The Global Catalogue of Microorganisms (GCM) 10K type strain sequencing project: providing services to taxonomists for standard genome sequencing and annotation.</title>
        <authorList>
            <consortium name="The Broad Institute Genomics Platform"/>
            <consortium name="The Broad Institute Genome Sequencing Center for Infectious Disease"/>
            <person name="Wu L."/>
            <person name="Ma J."/>
        </authorList>
    </citation>
    <scope>NUCLEOTIDE SEQUENCE [LARGE SCALE GENOMIC DNA]</scope>
    <source>
        <strain evidence="3">NCAIM B.02333</strain>
    </source>
</reference>
<dbReference type="Proteomes" id="UP001595685">
    <property type="component" value="Unassembled WGS sequence"/>
</dbReference>
<sequence length="318" mass="32554">MSPPASPRPSWPARATAVVSGRAYRRDAAAAARRLAHPDVPLHDLDIAGTTVRWARYGQGPPVLVLHGSGGGWDQGVDWARRRLGPGHDVLAVSRAGYPGSGVPADPSTRGQSAVLAGLLDALGLDRVDVVALSAGSATALRFAGEHPERVRSLLLESPLLPTAGRAPLPPVALVRLLARAEPLVWAMTASPALVGLAAGARPRDLDPAARAELAAVNDTLLPLAPRARGLVLDAVQARELLAGDVPVDRVVAPTLVLNAAAAVLAPHADAAAFAARLPRGRLVEPEGGGHVLVGHVEELRALVAGHLSDPGDAGPSG</sequence>
<evidence type="ECO:0000313" key="2">
    <source>
        <dbReference type="EMBL" id="MFC3687582.1"/>
    </source>
</evidence>
<dbReference type="Gene3D" id="3.40.50.1820">
    <property type="entry name" value="alpha/beta hydrolase"/>
    <property type="match status" value="1"/>
</dbReference>
<protein>
    <submittedName>
        <fullName evidence="2">Alpha/beta fold hydrolase</fullName>
    </submittedName>
</protein>
<dbReference type="InterPro" id="IPR050471">
    <property type="entry name" value="AB_hydrolase"/>
</dbReference>
<dbReference type="GO" id="GO:0016787">
    <property type="term" value="F:hydrolase activity"/>
    <property type="evidence" value="ECO:0007669"/>
    <property type="project" value="UniProtKB-KW"/>
</dbReference>
<dbReference type="EMBL" id="JBHRWW010000002">
    <property type="protein sequence ID" value="MFC3687582.1"/>
    <property type="molecule type" value="Genomic_DNA"/>
</dbReference>
<dbReference type="PANTHER" id="PTHR43433:SF5">
    <property type="entry name" value="AB HYDROLASE-1 DOMAIN-CONTAINING PROTEIN"/>
    <property type="match status" value="1"/>
</dbReference>
<proteinExistence type="predicted"/>
<evidence type="ECO:0000259" key="1">
    <source>
        <dbReference type="Pfam" id="PF00561"/>
    </source>
</evidence>
<name>A0ABV7WF86_9MICO</name>
<dbReference type="Pfam" id="PF00561">
    <property type="entry name" value="Abhydrolase_1"/>
    <property type="match status" value="1"/>
</dbReference>
<gene>
    <name evidence="2" type="ORF">ACFOLH_04430</name>
</gene>